<accession>A0ABV5UYK9</accession>
<feature type="transmembrane region" description="Helical" evidence="6">
    <location>
        <begin position="40"/>
        <end position="63"/>
    </location>
</feature>
<evidence type="ECO:0000256" key="1">
    <source>
        <dbReference type="ARBA" id="ARBA00004651"/>
    </source>
</evidence>
<keyword evidence="4 6" id="KW-1133">Transmembrane helix</keyword>
<evidence type="ECO:0000256" key="4">
    <source>
        <dbReference type="ARBA" id="ARBA00022989"/>
    </source>
</evidence>
<dbReference type="Pfam" id="PF01810">
    <property type="entry name" value="LysE"/>
    <property type="match status" value="1"/>
</dbReference>
<evidence type="ECO:0000256" key="5">
    <source>
        <dbReference type="ARBA" id="ARBA00023136"/>
    </source>
</evidence>
<dbReference type="PANTHER" id="PTHR30086">
    <property type="entry name" value="ARGININE EXPORTER PROTEIN ARGO"/>
    <property type="match status" value="1"/>
</dbReference>
<keyword evidence="5 6" id="KW-0472">Membrane</keyword>
<feature type="transmembrane region" description="Helical" evidence="6">
    <location>
        <begin position="6"/>
        <end position="28"/>
    </location>
</feature>
<feature type="transmembrane region" description="Helical" evidence="6">
    <location>
        <begin position="69"/>
        <end position="87"/>
    </location>
</feature>
<sequence length="202" mass="21202">MPLSLAVAGLLTGWALIAAVGAQNAYLLRQGIVRRHVGPLVALCALSDVVLILAAVLGIGALVEAWPPFLQVARWGGGAFLVAYGLLAARRALREEESLRAATTADRGLGPALATMAALTWLNPHLYLDMVVLGAIANSHGPGDRWWYYAGLVVASVTWFTALGYGSGRLQPLFARPRAWQVLDALIAVVMVSLGVGLVLGG</sequence>
<evidence type="ECO:0000313" key="7">
    <source>
        <dbReference type="EMBL" id="MFB9730643.1"/>
    </source>
</evidence>
<organism evidence="7 8">
    <name type="scientific">Ornithinimicrobium kibberense</name>
    <dbReference type="NCBI Taxonomy" id="282060"/>
    <lineage>
        <taxon>Bacteria</taxon>
        <taxon>Bacillati</taxon>
        <taxon>Actinomycetota</taxon>
        <taxon>Actinomycetes</taxon>
        <taxon>Micrococcales</taxon>
        <taxon>Ornithinimicrobiaceae</taxon>
        <taxon>Ornithinimicrobium</taxon>
    </lineage>
</organism>
<reference evidence="7 8" key="1">
    <citation type="submission" date="2024-09" db="EMBL/GenBank/DDBJ databases">
        <authorList>
            <person name="Sun Q."/>
            <person name="Mori K."/>
        </authorList>
    </citation>
    <scope>NUCLEOTIDE SEQUENCE [LARGE SCALE GENOMIC DNA]</scope>
    <source>
        <strain evidence="7 8">JCM 12763</strain>
    </source>
</reference>
<dbReference type="Proteomes" id="UP001589613">
    <property type="component" value="Unassembled WGS sequence"/>
</dbReference>
<name>A0ABV5UYK9_9MICO</name>
<comment type="caution">
    <text evidence="7">The sequence shown here is derived from an EMBL/GenBank/DDBJ whole genome shotgun (WGS) entry which is preliminary data.</text>
</comment>
<feature type="transmembrane region" description="Helical" evidence="6">
    <location>
        <begin position="146"/>
        <end position="167"/>
    </location>
</feature>
<evidence type="ECO:0000256" key="6">
    <source>
        <dbReference type="SAM" id="Phobius"/>
    </source>
</evidence>
<feature type="transmembrane region" description="Helical" evidence="6">
    <location>
        <begin position="108"/>
        <end position="126"/>
    </location>
</feature>
<keyword evidence="8" id="KW-1185">Reference proteome</keyword>
<dbReference type="RefSeq" id="WP_238330276.1">
    <property type="nucleotide sequence ID" value="NZ_JBHMAX010000002.1"/>
</dbReference>
<dbReference type="PANTHER" id="PTHR30086:SF20">
    <property type="entry name" value="ARGININE EXPORTER PROTEIN ARGO-RELATED"/>
    <property type="match status" value="1"/>
</dbReference>
<proteinExistence type="predicted"/>
<keyword evidence="3 6" id="KW-0812">Transmembrane</keyword>
<dbReference type="InterPro" id="IPR001123">
    <property type="entry name" value="LeuE-type"/>
</dbReference>
<evidence type="ECO:0000256" key="3">
    <source>
        <dbReference type="ARBA" id="ARBA00022692"/>
    </source>
</evidence>
<evidence type="ECO:0000256" key="2">
    <source>
        <dbReference type="ARBA" id="ARBA00022475"/>
    </source>
</evidence>
<comment type="subcellular location">
    <subcellularLocation>
        <location evidence="1">Cell membrane</location>
        <topology evidence="1">Multi-pass membrane protein</topology>
    </subcellularLocation>
</comment>
<feature type="transmembrane region" description="Helical" evidence="6">
    <location>
        <begin position="179"/>
        <end position="200"/>
    </location>
</feature>
<gene>
    <name evidence="7" type="ORF">ACFFN0_01130</name>
</gene>
<evidence type="ECO:0000313" key="8">
    <source>
        <dbReference type="Proteomes" id="UP001589613"/>
    </source>
</evidence>
<protein>
    <submittedName>
        <fullName evidence="7">LysE/ArgO family amino acid transporter</fullName>
    </submittedName>
</protein>
<keyword evidence="2" id="KW-1003">Cell membrane</keyword>
<dbReference type="EMBL" id="JBHMAX010000002">
    <property type="protein sequence ID" value="MFB9730643.1"/>
    <property type="molecule type" value="Genomic_DNA"/>
</dbReference>